<feature type="transmembrane region" description="Helical" evidence="7">
    <location>
        <begin position="95"/>
        <end position="124"/>
    </location>
</feature>
<evidence type="ECO:0000313" key="9">
    <source>
        <dbReference type="Proteomes" id="UP000321595"/>
    </source>
</evidence>
<feature type="transmembrane region" description="Helical" evidence="7">
    <location>
        <begin position="391"/>
        <end position="416"/>
    </location>
</feature>
<reference evidence="8 9" key="1">
    <citation type="submission" date="2019-08" db="EMBL/GenBank/DDBJ databases">
        <authorList>
            <person name="Liang Q."/>
        </authorList>
    </citation>
    <scope>NUCLEOTIDE SEQUENCE [LARGE SCALE GENOMIC DNA]</scope>
    <source>
        <strain evidence="8 9">V1718</strain>
    </source>
</reference>
<feature type="transmembrane region" description="Helical" evidence="7">
    <location>
        <begin position="136"/>
        <end position="154"/>
    </location>
</feature>
<feature type="transmembrane region" description="Helical" evidence="7">
    <location>
        <begin position="59"/>
        <end position="83"/>
    </location>
</feature>
<gene>
    <name evidence="8" type="ORF">FRD01_04840</name>
</gene>
<evidence type="ECO:0000256" key="6">
    <source>
        <dbReference type="ARBA" id="ARBA00023136"/>
    </source>
</evidence>
<keyword evidence="9" id="KW-1185">Reference proteome</keyword>
<protein>
    <submittedName>
        <fullName evidence="8">Hydrogenase</fullName>
    </submittedName>
</protein>
<evidence type="ECO:0000256" key="5">
    <source>
        <dbReference type="ARBA" id="ARBA00022989"/>
    </source>
</evidence>
<keyword evidence="3" id="KW-1003">Cell membrane</keyword>
<dbReference type="EMBL" id="CP042467">
    <property type="protein sequence ID" value="QED26581.1"/>
    <property type="molecule type" value="Genomic_DNA"/>
</dbReference>
<feature type="transmembrane region" description="Helical" evidence="7">
    <location>
        <begin position="284"/>
        <end position="304"/>
    </location>
</feature>
<comment type="similarity">
    <text evidence="2">Belongs to the NrfD family.</text>
</comment>
<feature type="transmembrane region" description="Helical" evidence="7">
    <location>
        <begin position="183"/>
        <end position="205"/>
    </location>
</feature>
<keyword evidence="5 7" id="KW-1133">Transmembrane helix</keyword>
<dbReference type="PANTHER" id="PTHR43044">
    <property type="match status" value="1"/>
</dbReference>
<dbReference type="InterPro" id="IPR005614">
    <property type="entry name" value="NrfD-like"/>
</dbReference>
<evidence type="ECO:0000256" key="1">
    <source>
        <dbReference type="ARBA" id="ARBA00004651"/>
    </source>
</evidence>
<accession>A0A5B8XN18</accession>
<dbReference type="PANTHER" id="PTHR43044:SF2">
    <property type="entry name" value="POLYSULPHIDE REDUCTASE NRFD"/>
    <property type="match status" value="1"/>
</dbReference>
<dbReference type="OrthoDB" id="9806499at2"/>
<dbReference type="KEGG" id="bbae:FRD01_04840"/>
<dbReference type="Proteomes" id="UP000321595">
    <property type="component" value="Chromosome"/>
</dbReference>
<dbReference type="RefSeq" id="WP_146958138.1">
    <property type="nucleotide sequence ID" value="NZ_CP042467.1"/>
</dbReference>
<evidence type="ECO:0000256" key="4">
    <source>
        <dbReference type="ARBA" id="ARBA00022692"/>
    </source>
</evidence>
<feature type="transmembrane region" description="Helical" evidence="7">
    <location>
        <begin position="325"/>
        <end position="346"/>
    </location>
</feature>
<name>A0A5B8XN18_9DELT</name>
<evidence type="ECO:0000256" key="3">
    <source>
        <dbReference type="ARBA" id="ARBA00022475"/>
    </source>
</evidence>
<evidence type="ECO:0000256" key="7">
    <source>
        <dbReference type="SAM" id="Phobius"/>
    </source>
</evidence>
<dbReference type="AlphaFoldDB" id="A0A5B8XN18"/>
<sequence length="484" mass="53946">MSISAIPDGELQGLPHIEKDAGPLGGTQAIREPLVTGNKSYADVSEDVSKHTETFPTKLWWGAFGISALFAALFVGSLGVAIGTGIGTTGISHPVGWGVFIINFVFWIGIGHAGTLISAILFLFRQNWRTAINRSAEAMTIFAVLTALVFPLMHTGRPWLAAYWLLPLPNGRGPLWVNFNSPLLWDVFAVSTYGTISAVFWYIGLVPDLATLRDRAKHPIRKKIYGILALGWTGGNRSWRHYESAYLMLAGLATPLVLSVHTIVSFDFATSVIPGWHTTIFPPYFVGGAIFSGFAMVATLLIIMRKVFNLENYITVNHLEAMAKVMLTTSMVVGSAYVIEFVIAYYSGVEGERFHFANRMFGPYGWSGWILYTCNMLVPQLLWFKSIRRNIAVLFVLTIFINIGMWFERYVIVVISLQRDFLPSSWGGYGFKVMDWALTIGSFGWFMTMFLLFCRILPTICMFEVKAVMDPDKASRFAQQKGGQ</sequence>
<keyword evidence="4 7" id="KW-0812">Transmembrane</keyword>
<comment type="subcellular location">
    <subcellularLocation>
        <location evidence="1">Cell membrane</location>
        <topology evidence="1">Multi-pass membrane protein</topology>
    </subcellularLocation>
</comment>
<dbReference type="Pfam" id="PF03916">
    <property type="entry name" value="NrfD"/>
    <property type="match status" value="1"/>
</dbReference>
<feature type="transmembrane region" description="Helical" evidence="7">
    <location>
        <begin position="366"/>
        <end position="384"/>
    </location>
</feature>
<keyword evidence="6 7" id="KW-0472">Membrane</keyword>
<evidence type="ECO:0000313" key="8">
    <source>
        <dbReference type="EMBL" id="QED26581.1"/>
    </source>
</evidence>
<feature type="transmembrane region" description="Helical" evidence="7">
    <location>
        <begin position="436"/>
        <end position="457"/>
    </location>
</feature>
<feature type="transmembrane region" description="Helical" evidence="7">
    <location>
        <begin position="245"/>
        <end position="264"/>
    </location>
</feature>
<evidence type="ECO:0000256" key="2">
    <source>
        <dbReference type="ARBA" id="ARBA00008929"/>
    </source>
</evidence>
<dbReference type="GO" id="GO:0005886">
    <property type="term" value="C:plasma membrane"/>
    <property type="evidence" value="ECO:0007669"/>
    <property type="project" value="UniProtKB-SubCell"/>
</dbReference>
<proteinExistence type="inferred from homology"/>
<organism evidence="8 9">
    <name type="scientific">Microvenator marinus</name>
    <dbReference type="NCBI Taxonomy" id="2600177"/>
    <lineage>
        <taxon>Bacteria</taxon>
        <taxon>Deltaproteobacteria</taxon>
        <taxon>Bradymonadales</taxon>
        <taxon>Microvenatoraceae</taxon>
        <taxon>Microvenator</taxon>
    </lineage>
</organism>